<dbReference type="AlphaFoldDB" id="A0A2I1H290"/>
<sequence>MVNSTISYEESKSVYFIDPTESSGPLYAMIQKGEFVALYGARASGKSTRVDQAVIELESKGYVCIYISFEGVNMDTIGTFWTCVGVELCIRSPQYFGLNDVKSANDFKLKFRKEQWNDKQVVLFIDEYDELFGAKDDVKSSFLAAIRSIKNAKRSYALWSSVVIGPPSILFLKSDKINVSPFNVKEPFRNPNFTLAQVESLYKAYEKDAKLTIAPEVIKDIYERTNGHAGLVCLCGKAISYSLVKKLDEGRSLDFKLWSKFLVSSLMFNSMIMYLTFKKMVDDLLRPDAKEALDFLRSVFVGFFDFIQINIINERRLADFLTAEGVLIRKSDNEFSYRMSSIFVDGLVRREVIPLLYKSCPTVPVPRIDEDYLKVLDALIESIRCFDKTIICNAFKRSFKTALVKVGGRQNRMVPRESVYDTELNRILVNWIVNECNFEVTGQWHLIDHADNDEKDKHYYSDITIMTPCQTVVLELLASANKKELNEHFERVLNYAEMLSADDKWIVNFTCEDDATKNPHWPPNDRKFESVNVVHFFHDRKFENVRMSARYISNSGTFSYITDQVIQLQ</sequence>
<dbReference type="InterPro" id="IPR027417">
    <property type="entry name" value="P-loop_NTPase"/>
</dbReference>
<proteinExistence type="predicted"/>
<evidence type="ECO:0000313" key="3">
    <source>
        <dbReference type="Proteomes" id="UP000234323"/>
    </source>
</evidence>
<protein>
    <submittedName>
        <fullName evidence="2">Uncharacterized protein</fullName>
    </submittedName>
</protein>
<dbReference type="VEuPathDB" id="FungiDB:FUN_001390"/>
<comment type="caution">
    <text evidence="2">The sequence shown here is derived from an EMBL/GenBank/DDBJ whole genome shotgun (WGS) entry which is preliminary data.</text>
</comment>
<dbReference type="Proteomes" id="UP000234323">
    <property type="component" value="Unassembled WGS sequence"/>
</dbReference>
<dbReference type="VEuPathDB" id="FungiDB:RhiirA1_523133"/>
<organism evidence="2 3">
    <name type="scientific">Rhizophagus irregularis</name>
    <dbReference type="NCBI Taxonomy" id="588596"/>
    <lineage>
        <taxon>Eukaryota</taxon>
        <taxon>Fungi</taxon>
        <taxon>Fungi incertae sedis</taxon>
        <taxon>Mucoromycota</taxon>
        <taxon>Glomeromycotina</taxon>
        <taxon>Glomeromycetes</taxon>
        <taxon>Glomerales</taxon>
        <taxon>Glomeraceae</taxon>
        <taxon>Rhizophagus</taxon>
    </lineage>
</organism>
<evidence type="ECO:0000313" key="2">
    <source>
        <dbReference type="EMBL" id="PKY53002.1"/>
    </source>
</evidence>
<keyword evidence="3" id="KW-1185">Reference proteome</keyword>
<gene>
    <name evidence="2" type="ORF">RhiirA4_425704</name>
    <name evidence="1" type="ORF">RhiirA4_495871</name>
</gene>
<dbReference type="VEuPathDB" id="FungiDB:RhiirFUN_026544"/>
<dbReference type="SUPFAM" id="SSF52540">
    <property type="entry name" value="P-loop containing nucleoside triphosphate hydrolases"/>
    <property type="match status" value="1"/>
</dbReference>
<name>A0A2I1H290_9GLOM</name>
<dbReference type="Pfam" id="PF14516">
    <property type="entry name" value="AAA_35"/>
    <property type="match status" value="1"/>
</dbReference>
<accession>A0A2I1H290</accession>
<dbReference type="EMBL" id="LLXI01001308">
    <property type="protein sequence ID" value="PKY53002.1"/>
    <property type="molecule type" value="Genomic_DNA"/>
</dbReference>
<evidence type="ECO:0000313" key="1">
    <source>
        <dbReference type="EMBL" id="PKY52192.1"/>
    </source>
</evidence>
<dbReference type="Gene3D" id="3.40.50.300">
    <property type="entry name" value="P-loop containing nucleotide triphosphate hydrolases"/>
    <property type="match status" value="1"/>
</dbReference>
<reference evidence="2 3" key="1">
    <citation type="submission" date="2015-10" db="EMBL/GenBank/DDBJ databases">
        <title>Genome analyses suggest a sexual origin of heterokaryosis in a supposedly ancient asexual fungus.</title>
        <authorList>
            <person name="Ropars J."/>
            <person name="Sedzielewska K."/>
            <person name="Noel J."/>
            <person name="Charron P."/>
            <person name="Farinelli L."/>
            <person name="Marton T."/>
            <person name="Kruger M."/>
            <person name="Pelin A."/>
            <person name="Brachmann A."/>
            <person name="Corradi N."/>
        </authorList>
    </citation>
    <scope>NUCLEOTIDE SEQUENCE [LARGE SCALE GENOMIC DNA]</scope>
    <source>
        <strain evidence="2 3">A4</strain>
    </source>
</reference>
<dbReference type="EMBL" id="LLXI01001157">
    <property type="protein sequence ID" value="PKY52192.1"/>
    <property type="molecule type" value="Genomic_DNA"/>
</dbReference>